<dbReference type="SUPFAM" id="SSF48008">
    <property type="entry name" value="GntR ligand-binding domain-like"/>
    <property type="match status" value="1"/>
</dbReference>
<dbReference type="PROSITE" id="PS50949">
    <property type="entry name" value="HTH_GNTR"/>
    <property type="match status" value="1"/>
</dbReference>
<dbReference type="SMART" id="SM00345">
    <property type="entry name" value="HTH_GNTR"/>
    <property type="match status" value="1"/>
</dbReference>
<keyword evidence="3" id="KW-0804">Transcription</keyword>
<dbReference type="InterPro" id="IPR036390">
    <property type="entry name" value="WH_DNA-bd_sf"/>
</dbReference>
<dbReference type="Gene3D" id="1.10.10.10">
    <property type="entry name" value="Winged helix-like DNA-binding domain superfamily/Winged helix DNA-binding domain"/>
    <property type="match status" value="1"/>
</dbReference>
<dbReference type="InterPro" id="IPR000524">
    <property type="entry name" value="Tscrpt_reg_HTH_GntR"/>
</dbReference>
<evidence type="ECO:0000256" key="2">
    <source>
        <dbReference type="ARBA" id="ARBA00023125"/>
    </source>
</evidence>
<dbReference type="AlphaFoldDB" id="A0A4Q9DTF7"/>
<dbReference type="Gene3D" id="1.20.120.530">
    <property type="entry name" value="GntR ligand-binding domain-like"/>
    <property type="match status" value="1"/>
</dbReference>
<name>A0A4Q9DTF7_9BACL</name>
<protein>
    <submittedName>
        <fullName evidence="6">FadR family transcriptional regulator</fullName>
    </submittedName>
</protein>
<keyword evidence="7" id="KW-1185">Reference proteome</keyword>
<dbReference type="Proteomes" id="UP000293142">
    <property type="component" value="Unassembled WGS sequence"/>
</dbReference>
<feature type="domain" description="HTH gntR-type" evidence="5">
    <location>
        <begin position="11"/>
        <end position="79"/>
    </location>
</feature>
<accession>A0A4Q9DTF7</accession>
<evidence type="ECO:0000256" key="1">
    <source>
        <dbReference type="ARBA" id="ARBA00023015"/>
    </source>
</evidence>
<dbReference type="CDD" id="cd07377">
    <property type="entry name" value="WHTH_GntR"/>
    <property type="match status" value="1"/>
</dbReference>
<keyword evidence="1" id="KW-0805">Transcription regulation</keyword>
<dbReference type="PRINTS" id="PR00035">
    <property type="entry name" value="HTHGNTR"/>
</dbReference>
<keyword evidence="4" id="KW-0175">Coiled coil</keyword>
<dbReference type="EMBL" id="SIRE01000007">
    <property type="protein sequence ID" value="TBL79566.1"/>
    <property type="molecule type" value="Genomic_DNA"/>
</dbReference>
<dbReference type="InterPro" id="IPR008920">
    <property type="entry name" value="TF_FadR/GntR_C"/>
</dbReference>
<dbReference type="GO" id="GO:0003677">
    <property type="term" value="F:DNA binding"/>
    <property type="evidence" value="ECO:0007669"/>
    <property type="project" value="UniProtKB-KW"/>
</dbReference>
<evidence type="ECO:0000313" key="6">
    <source>
        <dbReference type="EMBL" id="TBL79566.1"/>
    </source>
</evidence>
<gene>
    <name evidence="6" type="ORF">EYB31_11750</name>
</gene>
<dbReference type="PANTHER" id="PTHR43537:SF5">
    <property type="entry name" value="UXU OPERON TRANSCRIPTIONAL REGULATOR"/>
    <property type="match status" value="1"/>
</dbReference>
<dbReference type="GO" id="GO:0003700">
    <property type="term" value="F:DNA-binding transcription factor activity"/>
    <property type="evidence" value="ECO:0007669"/>
    <property type="project" value="InterPro"/>
</dbReference>
<dbReference type="InterPro" id="IPR036388">
    <property type="entry name" value="WH-like_DNA-bd_sf"/>
</dbReference>
<keyword evidence="2" id="KW-0238">DNA-binding</keyword>
<dbReference type="SUPFAM" id="SSF46785">
    <property type="entry name" value="Winged helix' DNA-binding domain"/>
    <property type="match status" value="1"/>
</dbReference>
<evidence type="ECO:0000256" key="3">
    <source>
        <dbReference type="ARBA" id="ARBA00023163"/>
    </source>
</evidence>
<evidence type="ECO:0000256" key="4">
    <source>
        <dbReference type="SAM" id="Coils"/>
    </source>
</evidence>
<sequence>MQSIDFNVKHTNLYEVIAEKLETMILSDSSQLEQKLPSEQSLAASFGVSRPVIREALMLLKARGLVVQRNGEGSFISNPPPQELTNTINRMVQMNNIPTYSMYEIRVTLEIMASRLAAERATEEELNELSRINDEMEQHMHDIKKRVELDIRFHTKLAELSGNPLLGIFVTSMTSLLETMLTQALELPGTNEDGISYHRKIIEALRTRDPEQAEDTIRGHLVASMRNYEVANESAQRSSE</sequence>
<evidence type="ECO:0000313" key="7">
    <source>
        <dbReference type="Proteomes" id="UP000293142"/>
    </source>
</evidence>
<evidence type="ECO:0000259" key="5">
    <source>
        <dbReference type="PROSITE" id="PS50949"/>
    </source>
</evidence>
<dbReference type="Pfam" id="PF00392">
    <property type="entry name" value="GntR"/>
    <property type="match status" value="1"/>
</dbReference>
<reference evidence="6 7" key="1">
    <citation type="submission" date="2019-02" db="EMBL/GenBank/DDBJ databases">
        <title>Paenibacillus sp. nov., isolated from surface-sterilized tissue of Thalictrum simplex L.</title>
        <authorList>
            <person name="Tuo L."/>
        </authorList>
    </citation>
    <scope>NUCLEOTIDE SEQUENCE [LARGE SCALE GENOMIC DNA]</scope>
    <source>
        <strain evidence="6 7">N2SHLJ1</strain>
    </source>
</reference>
<dbReference type="PANTHER" id="PTHR43537">
    <property type="entry name" value="TRANSCRIPTIONAL REGULATOR, GNTR FAMILY"/>
    <property type="match status" value="1"/>
</dbReference>
<dbReference type="OrthoDB" id="214086at2"/>
<dbReference type="Pfam" id="PF07729">
    <property type="entry name" value="FCD"/>
    <property type="match status" value="1"/>
</dbReference>
<dbReference type="RefSeq" id="WP_131013514.1">
    <property type="nucleotide sequence ID" value="NZ_SIRE01000007.1"/>
</dbReference>
<comment type="caution">
    <text evidence="6">The sequence shown here is derived from an EMBL/GenBank/DDBJ whole genome shotgun (WGS) entry which is preliminary data.</text>
</comment>
<feature type="coiled-coil region" evidence="4">
    <location>
        <begin position="119"/>
        <end position="146"/>
    </location>
</feature>
<dbReference type="SMART" id="SM00895">
    <property type="entry name" value="FCD"/>
    <property type="match status" value="1"/>
</dbReference>
<organism evidence="6 7">
    <name type="scientific">Paenibacillus thalictri</name>
    <dbReference type="NCBI Taxonomy" id="2527873"/>
    <lineage>
        <taxon>Bacteria</taxon>
        <taxon>Bacillati</taxon>
        <taxon>Bacillota</taxon>
        <taxon>Bacilli</taxon>
        <taxon>Bacillales</taxon>
        <taxon>Paenibacillaceae</taxon>
        <taxon>Paenibacillus</taxon>
    </lineage>
</organism>
<proteinExistence type="predicted"/>
<dbReference type="InterPro" id="IPR011711">
    <property type="entry name" value="GntR_C"/>
</dbReference>